<dbReference type="InterPro" id="IPR000073">
    <property type="entry name" value="AB_hydrolase_1"/>
</dbReference>
<dbReference type="SUPFAM" id="SSF53474">
    <property type="entry name" value="alpha/beta-Hydrolases"/>
    <property type="match status" value="1"/>
</dbReference>
<dbReference type="RefSeq" id="WP_262846499.1">
    <property type="nucleotide sequence ID" value="NZ_JANZYP010000047.1"/>
</dbReference>
<dbReference type="Proteomes" id="UP001595891">
    <property type="component" value="Unassembled WGS sequence"/>
</dbReference>
<evidence type="ECO:0000313" key="3">
    <source>
        <dbReference type="Proteomes" id="UP001595891"/>
    </source>
</evidence>
<dbReference type="GO" id="GO:0016787">
    <property type="term" value="F:hydrolase activity"/>
    <property type="evidence" value="ECO:0007669"/>
    <property type="project" value="UniProtKB-KW"/>
</dbReference>
<keyword evidence="2" id="KW-0378">Hydrolase</keyword>
<dbReference type="PANTHER" id="PTHR46438">
    <property type="entry name" value="ALPHA/BETA-HYDROLASES SUPERFAMILY PROTEIN"/>
    <property type="match status" value="1"/>
</dbReference>
<evidence type="ECO:0000259" key="1">
    <source>
        <dbReference type="Pfam" id="PF12697"/>
    </source>
</evidence>
<accession>A0ABV9EQ38</accession>
<feature type="domain" description="AB hydrolase-1" evidence="1">
    <location>
        <begin position="14"/>
        <end position="250"/>
    </location>
</feature>
<proteinExistence type="predicted"/>
<name>A0ABV9EQ38_9ACTN</name>
<dbReference type="EMBL" id="JBHSFN010000024">
    <property type="protein sequence ID" value="MFC4590596.1"/>
    <property type="molecule type" value="Genomic_DNA"/>
</dbReference>
<dbReference type="Pfam" id="PF12697">
    <property type="entry name" value="Abhydrolase_6"/>
    <property type="match status" value="1"/>
</dbReference>
<dbReference type="Gene3D" id="3.40.50.1820">
    <property type="entry name" value="alpha/beta hydrolase"/>
    <property type="match status" value="1"/>
</dbReference>
<dbReference type="PRINTS" id="PR00111">
    <property type="entry name" value="ABHYDROLASE"/>
</dbReference>
<sequence length="258" mass="27773">MELAYERRGAGPPLVLLHGIGHHWQAWEPVLDLLAASRDVIAVDFPGFGASPPLPPGTPYNPETLADAVEAFCAKLGVDEPHVAGNSLGGYVALTLAARGTVRTATALSPAGFWFGAETVWARSLLRFMRWSSRSLPAARTDPAAYTVAGRVLTMGLIVARPARTKPEAVIAGVRALREATGFDETLDSFSSITPPGRPKVPITIAWGEHDRLLLRRQAVRAARWAEHRVILLRGCGHVPMSDDPELVARVLLEGSSR</sequence>
<keyword evidence="3" id="KW-1185">Reference proteome</keyword>
<comment type="caution">
    <text evidence="2">The sequence shown here is derived from an EMBL/GenBank/DDBJ whole genome shotgun (WGS) entry which is preliminary data.</text>
</comment>
<dbReference type="PANTHER" id="PTHR46438:SF11">
    <property type="entry name" value="LIPASE-RELATED"/>
    <property type="match status" value="1"/>
</dbReference>
<evidence type="ECO:0000313" key="2">
    <source>
        <dbReference type="EMBL" id="MFC4590596.1"/>
    </source>
</evidence>
<reference evidence="3" key="1">
    <citation type="journal article" date="2019" name="Int. J. Syst. Evol. Microbiol.">
        <title>The Global Catalogue of Microorganisms (GCM) 10K type strain sequencing project: providing services to taxonomists for standard genome sequencing and annotation.</title>
        <authorList>
            <consortium name="The Broad Institute Genomics Platform"/>
            <consortium name="The Broad Institute Genome Sequencing Center for Infectious Disease"/>
            <person name="Wu L."/>
            <person name="Ma J."/>
        </authorList>
    </citation>
    <scope>NUCLEOTIDE SEQUENCE [LARGE SCALE GENOMIC DNA]</scope>
    <source>
        <strain evidence="3">CCUG 49560</strain>
    </source>
</reference>
<organism evidence="2 3">
    <name type="scientific">Sphaerisporangium corydalis</name>
    <dbReference type="NCBI Taxonomy" id="1441875"/>
    <lineage>
        <taxon>Bacteria</taxon>
        <taxon>Bacillati</taxon>
        <taxon>Actinomycetota</taxon>
        <taxon>Actinomycetes</taxon>
        <taxon>Streptosporangiales</taxon>
        <taxon>Streptosporangiaceae</taxon>
        <taxon>Sphaerisporangium</taxon>
    </lineage>
</organism>
<dbReference type="InterPro" id="IPR029058">
    <property type="entry name" value="AB_hydrolase_fold"/>
</dbReference>
<protein>
    <submittedName>
        <fullName evidence="2">Alpha/beta fold hydrolase</fullName>
    </submittedName>
</protein>
<gene>
    <name evidence="2" type="ORF">ACFO8L_31185</name>
</gene>